<organism evidence="5 6">
    <name type="scientific">Candidatus Protoclostridium stercorigallinarum</name>
    <dbReference type="NCBI Taxonomy" id="2838741"/>
    <lineage>
        <taxon>Bacteria</taxon>
        <taxon>Bacillati</taxon>
        <taxon>Bacillota</taxon>
        <taxon>Clostridia</taxon>
        <taxon>Candidatus Protoclostridium</taxon>
    </lineage>
</organism>
<evidence type="ECO:0000313" key="6">
    <source>
        <dbReference type="Proteomes" id="UP000823990"/>
    </source>
</evidence>
<dbReference type="InterPro" id="IPR050288">
    <property type="entry name" value="Cellulose_deg_GH3"/>
</dbReference>
<protein>
    <submittedName>
        <fullName evidence="5">Glycoside hydrolase family 3 C-terminal domain-containing protein</fullName>
    </submittedName>
</protein>
<evidence type="ECO:0000256" key="2">
    <source>
        <dbReference type="ARBA" id="ARBA00022801"/>
    </source>
</evidence>
<reference evidence="5" key="1">
    <citation type="journal article" date="2021" name="PeerJ">
        <title>Extensive microbial diversity within the chicken gut microbiome revealed by metagenomics and culture.</title>
        <authorList>
            <person name="Gilroy R."/>
            <person name="Ravi A."/>
            <person name="Getino M."/>
            <person name="Pursley I."/>
            <person name="Horton D.L."/>
            <person name="Alikhan N.F."/>
            <person name="Baker D."/>
            <person name="Gharbi K."/>
            <person name="Hall N."/>
            <person name="Watson M."/>
            <person name="Adriaenssens E.M."/>
            <person name="Foster-Nyarko E."/>
            <person name="Jarju S."/>
            <person name="Secka A."/>
            <person name="Antonio M."/>
            <person name="Oren A."/>
            <person name="Chaudhuri R.R."/>
            <person name="La Ragione R."/>
            <person name="Hildebrand F."/>
            <person name="Pallen M.J."/>
        </authorList>
    </citation>
    <scope>NUCLEOTIDE SEQUENCE</scope>
    <source>
        <strain evidence="5">12435</strain>
    </source>
</reference>
<reference evidence="5" key="2">
    <citation type="submission" date="2021-04" db="EMBL/GenBank/DDBJ databases">
        <authorList>
            <person name="Gilroy R."/>
        </authorList>
    </citation>
    <scope>NUCLEOTIDE SEQUENCE</scope>
    <source>
        <strain evidence="5">12435</strain>
    </source>
</reference>
<dbReference type="InterPro" id="IPR036962">
    <property type="entry name" value="Glyco_hydro_3_N_sf"/>
</dbReference>
<dbReference type="Gene3D" id="3.40.50.1700">
    <property type="entry name" value="Glycoside hydrolase family 3 C-terminal domain"/>
    <property type="match status" value="1"/>
</dbReference>
<feature type="domain" description="Fibronectin type III-like" evidence="4">
    <location>
        <begin position="428"/>
        <end position="507"/>
    </location>
</feature>
<dbReference type="GO" id="GO:0004553">
    <property type="term" value="F:hydrolase activity, hydrolyzing O-glycosyl compounds"/>
    <property type="evidence" value="ECO:0007669"/>
    <property type="project" value="InterPro"/>
</dbReference>
<evidence type="ECO:0000313" key="5">
    <source>
        <dbReference type="EMBL" id="HIW02311.1"/>
    </source>
</evidence>
<dbReference type="PANTHER" id="PTHR42715">
    <property type="entry name" value="BETA-GLUCOSIDASE"/>
    <property type="match status" value="1"/>
</dbReference>
<sequence>MIKITPKRIALTVVIAILLAVAIIASVFAASYWDYLMSTFGEAKRNTDSTTVSNARVLGDEMVQEIAEDSIVLLKNENDALPLAESERKVNLFGYGSTDNGWIYSGGGSSGTILNIDRASEEDIARLTVTPREAFEQEGFKVNEDLLKIYTDFSDYRATIERGIAALHNPVASDVYTSSVLRAAKDFSDVAVITISRNASESVDVPLYQTKYNGKNVTDNTRTYLQLTEEEEDMIELVADNFGKVILLLNTCAPIDNGFLENKGIDAVMYVGPTGQSGTLAIPRLLKGYKTVKAADGTETQVEVTPSGRLADTYAYSTRDYTPTDANMYAEPAMFGQITYAEGIYVGYKWYETADAEGYFDDVDNEYGKGYDGVVHYPFGYGLSYDTDFAYTVTTDLEPGSDIKADTKIKISVTVTNKSETATDTGKDVVQLYYSSEYHKGGIEKSAVNLLDFGKTQPLAPGQAQTFEFEITPYDLASYDDYDRNDNDHTGYELDKGKLTISLRTDAHTLADCENNVLEYNVPNVINIDKDPVTGENVVNRFTGSSAYMGVPIDGSTAGDPITYLSRADFAATFPEERTPDRSNKTLIDGVNKALNDRYDTDTMPTMGEDNGIYLVVREDGTKASAADLQGSSGVKLKYNDELLLVLGTNYEDPKWSDLLDQLSADDMINYIANAFYSTGAIESVGKPYRLEVDGPAGFHVSGMAEEDRGKLVAFPAEVLIGCSWNQQTAFNMGQAQGVIGSALNINGWYGPGLNLHRNPYSGRYFEYYAEDPVLIGKIAAEVVRGAINNGLYCYMKHFAVSEEGVNPENVYTWLTEQTMREIYLKPFEIAVKDGGANGIMTSFNCIGAVWAGACDALNNDITRGEWGFRGAMITDWSLGRPYMSGMQGIRAGNDLMMDLNEPFDRDATTLSLLRVATKNSLYTFANTYARAKDWQENGDKDDRYTVDLKMEVTETPFSPVPILMVTGVWVLAAAGIAVCVVFIVRKPKSGMAADKNV</sequence>
<dbReference type="InterPro" id="IPR013783">
    <property type="entry name" value="Ig-like_fold"/>
</dbReference>
<evidence type="ECO:0000256" key="1">
    <source>
        <dbReference type="ARBA" id="ARBA00005336"/>
    </source>
</evidence>
<keyword evidence="3" id="KW-1133">Transmembrane helix</keyword>
<dbReference type="Gene3D" id="2.60.40.10">
    <property type="entry name" value="Immunoglobulins"/>
    <property type="match status" value="1"/>
</dbReference>
<dbReference type="Gene3D" id="3.20.20.300">
    <property type="entry name" value="Glycoside hydrolase, family 3, N-terminal domain"/>
    <property type="match status" value="1"/>
</dbReference>
<keyword evidence="3" id="KW-0812">Transmembrane</keyword>
<dbReference type="InterPro" id="IPR017853">
    <property type="entry name" value="GH"/>
</dbReference>
<dbReference type="AlphaFoldDB" id="A0A9D1PZX6"/>
<dbReference type="SMART" id="SM01217">
    <property type="entry name" value="Fn3_like"/>
    <property type="match status" value="1"/>
</dbReference>
<dbReference type="PRINTS" id="PR00133">
    <property type="entry name" value="GLHYDRLASE3"/>
</dbReference>
<dbReference type="InterPro" id="IPR001764">
    <property type="entry name" value="Glyco_hydro_3_N"/>
</dbReference>
<gene>
    <name evidence="5" type="ORF">H9892_03140</name>
</gene>
<keyword evidence="3" id="KW-0472">Membrane</keyword>
<comment type="similarity">
    <text evidence="1">Belongs to the glycosyl hydrolase 3 family.</text>
</comment>
<dbReference type="Pfam" id="PF00933">
    <property type="entry name" value="Glyco_hydro_3"/>
    <property type="match status" value="1"/>
</dbReference>
<dbReference type="InterPro" id="IPR036881">
    <property type="entry name" value="Glyco_hydro_3_C_sf"/>
</dbReference>
<dbReference type="EMBL" id="DXHS01000056">
    <property type="protein sequence ID" value="HIW02311.1"/>
    <property type="molecule type" value="Genomic_DNA"/>
</dbReference>
<dbReference type="SUPFAM" id="SSF52279">
    <property type="entry name" value="Beta-D-glucan exohydrolase, C-terminal domain"/>
    <property type="match status" value="1"/>
</dbReference>
<evidence type="ECO:0000256" key="3">
    <source>
        <dbReference type="SAM" id="Phobius"/>
    </source>
</evidence>
<feature type="transmembrane region" description="Helical" evidence="3">
    <location>
        <begin position="963"/>
        <end position="985"/>
    </location>
</feature>
<dbReference type="Pfam" id="PF01915">
    <property type="entry name" value="Glyco_hydro_3_C"/>
    <property type="match status" value="1"/>
</dbReference>
<dbReference type="PANTHER" id="PTHR42715:SF10">
    <property type="entry name" value="BETA-GLUCOSIDASE"/>
    <property type="match status" value="1"/>
</dbReference>
<dbReference type="InterPro" id="IPR002772">
    <property type="entry name" value="Glyco_hydro_3_C"/>
</dbReference>
<dbReference type="Proteomes" id="UP000823990">
    <property type="component" value="Unassembled WGS sequence"/>
</dbReference>
<dbReference type="Pfam" id="PF14310">
    <property type="entry name" value="Fn3-like"/>
    <property type="match status" value="1"/>
</dbReference>
<dbReference type="SUPFAM" id="SSF51445">
    <property type="entry name" value="(Trans)glycosidases"/>
    <property type="match status" value="1"/>
</dbReference>
<dbReference type="InterPro" id="IPR026891">
    <property type="entry name" value="Fn3-like"/>
</dbReference>
<dbReference type="GO" id="GO:0005975">
    <property type="term" value="P:carbohydrate metabolic process"/>
    <property type="evidence" value="ECO:0007669"/>
    <property type="project" value="InterPro"/>
</dbReference>
<proteinExistence type="inferred from homology"/>
<name>A0A9D1PZX6_9FIRM</name>
<evidence type="ECO:0000259" key="4">
    <source>
        <dbReference type="SMART" id="SM01217"/>
    </source>
</evidence>
<comment type="caution">
    <text evidence="5">The sequence shown here is derived from an EMBL/GenBank/DDBJ whole genome shotgun (WGS) entry which is preliminary data.</text>
</comment>
<keyword evidence="2 5" id="KW-0378">Hydrolase</keyword>
<accession>A0A9D1PZX6</accession>